<evidence type="ECO:0000313" key="3">
    <source>
        <dbReference type="EMBL" id="KAK2730402.1"/>
    </source>
</evidence>
<name>A0AAD9Y0R5_COLKA</name>
<comment type="caution">
    <text evidence="3">The sequence shown here is derived from an EMBL/GenBank/DDBJ whole genome shotgun (WGS) entry which is preliminary data.</text>
</comment>
<evidence type="ECO:0000259" key="2">
    <source>
        <dbReference type="Pfam" id="PF22943"/>
    </source>
</evidence>
<reference evidence="3" key="1">
    <citation type="submission" date="2023-02" db="EMBL/GenBank/DDBJ databases">
        <title>Colletotrichum kahawae CIFC_Que2 genome sequencing and assembly.</title>
        <authorList>
            <person name="Baroncelli R."/>
        </authorList>
    </citation>
    <scope>NUCLEOTIDE SEQUENCE</scope>
    <source>
        <strain evidence="3">CIFC_Que2</strain>
    </source>
</reference>
<organism evidence="3 4">
    <name type="scientific">Colletotrichum kahawae</name>
    <name type="common">Coffee berry disease fungus</name>
    <dbReference type="NCBI Taxonomy" id="34407"/>
    <lineage>
        <taxon>Eukaryota</taxon>
        <taxon>Fungi</taxon>
        <taxon>Dikarya</taxon>
        <taxon>Ascomycota</taxon>
        <taxon>Pezizomycotina</taxon>
        <taxon>Sordariomycetes</taxon>
        <taxon>Hypocreomycetidae</taxon>
        <taxon>Glomerellales</taxon>
        <taxon>Glomerellaceae</taxon>
        <taxon>Colletotrichum</taxon>
        <taxon>Colletotrichum gloeosporioides species complex</taxon>
    </lineage>
</organism>
<evidence type="ECO:0000256" key="1">
    <source>
        <dbReference type="SAM" id="MobiDB-lite"/>
    </source>
</evidence>
<protein>
    <recommendedName>
        <fullName evidence="2">Helix-turn-helix domain-containing protein</fullName>
    </recommendedName>
</protein>
<dbReference type="AlphaFoldDB" id="A0AAD9Y0R5"/>
<dbReference type="EMBL" id="VYYT01000666">
    <property type="protein sequence ID" value="KAK2730402.1"/>
    <property type="molecule type" value="Genomic_DNA"/>
</dbReference>
<accession>A0AAD9Y0R5</accession>
<feature type="domain" description="Helix-turn-helix" evidence="2">
    <location>
        <begin position="150"/>
        <end position="194"/>
    </location>
</feature>
<evidence type="ECO:0000313" key="4">
    <source>
        <dbReference type="Proteomes" id="UP001281614"/>
    </source>
</evidence>
<sequence length="195" mass="20642">MGATSSKAAQGAARKFPTRAPGAVPPASATRAAPAPPPQPQPRTHAKAQPATTSKTDEDILTDSINPEVGEEFSSRLRQMGVVQPNPTYSATSTASLPPHAAAISNPGPLFPPTSRNATLATLEARRALQQRAEEEFENMGRSGNEGRTLLDLNTIVQMHLMRDKGHSSAQIEERLGLRKGIVEKLGRPGITSPA</sequence>
<feature type="region of interest" description="Disordered" evidence="1">
    <location>
        <begin position="1"/>
        <end position="73"/>
    </location>
</feature>
<gene>
    <name evidence="3" type="ORF">CKAH01_09516</name>
</gene>
<dbReference type="InterPro" id="IPR054448">
    <property type="entry name" value="HTH_put_ascomycetes"/>
</dbReference>
<dbReference type="Proteomes" id="UP001281614">
    <property type="component" value="Unassembled WGS sequence"/>
</dbReference>
<keyword evidence="4" id="KW-1185">Reference proteome</keyword>
<dbReference type="Pfam" id="PF22943">
    <property type="entry name" value="HTH_68"/>
    <property type="match status" value="1"/>
</dbReference>
<proteinExistence type="predicted"/>
<feature type="region of interest" description="Disordered" evidence="1">
    <location>
        <begin position="88"/>
        <end position="110"/>
    </location>
</feature>